<reference evidence="2" key="1">
    <citation type="submission" date="2021-04" db="EMBL/GenBank/DDBJ databases">
        <title>Phycicoccus avicenniae sp. nov., a novel endophytic actinomycetes isolated from branch of Avicennia mariana.</title>
        <authorList>
            <person name="Tuo L."/>
        </authorList>
    </citation>
    <scope>NUCLEOTIDE SEQUENCE</scope>
    <source>
        <strain evidence="2">BSK3Z-2</strain>
    </source>
</reference>
<name>A0A941I1K0_9MICO</name>
<evidence type="ECO:0000256" key="1">
    <source>
        <dbReference type="SAM" id="MobiDB-lite"/>
    </source>
</evidence>
<feature type="compositionally biased region" description="Low complexity" evidence="1">
    <location>
        <begin position="1"/>
        <end position="20"/>
    </location>
</feature>
<organism evidence="2 3">
    <name type="scientific">Phycicoccus avicenniae</name>
    <dbReference type="NCBI Taxonomy" id="2828860"/>
    <lineage>
        <taxon>Bacteria</taxon>
        <taxon>Bacillati</taxon>
        <taxon>Actinomycetota</taxon>
        <taxon>Actinomycetes</taxon>
        <taxon>Micrococcales</taxon>
        <taxon>Intrasporangiaceae</taxon>
        <taxon>Phycicoccus</taxon>
    </lineage>
</organism>
<sequence length="297" mass="31510">MDVPAVAVSAAPGASPTATTDLDPPDEPTALATLKEERAQAVISEQEAYTSLHRVDIEPLVRPTVPDADAIHLASVTPIAGDGPADATAALEPDAESLLTDDLERRLDGWWDALCGNDPETLLEHLTRTFATSPLPVVPVRVRGRVLDLAVLTPSRHLLPRSTVGLQGGTLSIRTATAGHSAWLHRQVVAGLSLWAARQALADAPGVSSVRVHALSVEHRGHYDDVSVLGVTQLDRDVVERVDLGLDAETLLILHSRELQWQTGGLNASLQPLQLAELPALAPLLARLCRTTTAALA</sequence>
<feature type="region of interest" description="Disordered" evidence="1">
    <location>
        <begin position="1"/>
        <end position="27"/>
    </location>
</feature>
<dbReference type="EMBL" id="JAGSNF010000020">
    <property type="protein sequence ID" value="MBR7744381.1"/>
    <property type="molecule type" value="Genomic_DNA"/>
</dbReference>
<evidence type="ECO:0000313" key="2">
    <source>
        <dbReference type="EMBL" id="MBR7744381.1"/>
    </source>
</evidence>
<comment type="caution">
    <text evidence="2">The sequence shown here is derived from an EMBL/GenBank/DDBJ whole genome shotgun (WGS) entry which is preliminary data.</text>
</comment>
<proteinExistence type="predicted"/>
<dbReference type="Proteomes" id="UP000677016">
    <property type="component" value="Unassembled WGS sequence"/>
</dbReference>
<gene>
    <name evidence="2" type="ORF">KC207_13890</name>
</gene>
<dbReference type="AlphaFoldDB" id="A0A941I1K0"/>
<keyword evidence="3" id="KW-1185">Reference proteome</keyword>
<protein>
    <submittedName>
        <fullName evidence="2">Uncharacterized protein</fullName>
    </submittedName>
</protein>
<accession>A0A941I1K0</accession>
<evidence type="ECO:0000313" key="3">
    <source>
        <dbReference type="Proteomes" id="UP000677016"/>
    </source>
</evidence>